<keyword evidence="6" id="KW-1185">Reference proteome</keyword>
<dbReference type="InterPro" id="IPR011032">
    <property type="entry name" value="GroES-like_sf"/>
</dbReference>
<name>A0A8H7J6X7_9PLEO</name>
<dbReference type="GO" id="GO:0016651">
    <property type="term" value="F:oxidoreductase activity, acting on NAD(P)H"/>
    <property type="evidence" value="ECO:0007669"/>
    <property type="project" value="InterPro"/>
</dbReference>
<keyword evidence="3" id="KW-0560">Oxidoreductase</keyword>
<gene>
    <name evidence="5" type="ORF">EKO04_003965</name>
</gene>
<dbReference type="OrthoDB" id="48317at2759"/>
<dbReference type="InterPro" id="IPR036291">
    <property type="entry name" value="NAD(P)-bd_dom_sf"/>
</dbReference>
<dbReference type="PANTHER" id="PTHR45348:SF2">
    <property type="entry name" value="ZINC-TYPE ALCOHOL DEHYDROGENASE-LIKE PROTEIN C2E1P3.01"/>
    <property type="match status" value="1"/>
</dbReference>
<feature type="domain" description="Enoyl reductase (ER)" evidence="4">
    <location>
        <begin position="10"/>
        <end position="328"/>
    </location>
</feature>
<comment type="subunit">
    <text evidence="2">Monomer.</text>
</comment>
<protein>
    <recommendedName>
        <fullName evidence="4">Enoyl reductase (ER) domain-containing protein</fullName>
    </recommendedName>
</protein>
<evidence type="ECO:0000259" key="4">
    <source>
        <dbReference type="SMART" id="SM00829"/>
    </source>
</evidence>
<evidence type="ECO:0000313" key="6">
    <source>
        <dbReference type="Proteomes" id="UP000651452"/>
    </source>
</evidence>
<dbReference type="SUPFAM" id="SSF50129">
    <property type="entry name" value="GroES-like"/>
    <property type="match status" value="1"/>
</dbReference>
<dbReference type="AlphaFoldDB" id="A0A8H7J6X7"/>
<dbReference type="InterPro" id="IPR013149">
    <property type="entry name" value="ADH-like_C"/>
</dbReference>
<dbReference type="PANTHER" id="PTHR45348">
    <property type="entry name" value="HYPOTHETICAL OXIDOREDUCTASE (EUROFUNG)"/>
    <property type="match status" value="1"/>
</dbReference>
<comment type="similarity">
    <text evidence="1">Belongs to the zinc-containing alcohol dehydrogenase family.</text>
</comment>
<dbReference type="InterPro" id="IPR013154">
    <property type="entry name" value="ADH-like_N"/>
</dbReference>
<dbReference type="Gene3D" id="3.90.180.10">
    <property type="entry name" value="Medium-chain alcohol dehydrogenases, catalytic domain"/>
    <property type="match status" value="1"/>
</dbReference>
<accession>A0A8H7J6X7</accession>
<dbReference type="Proteomes" id="UP000651452">
    <property type="component" value="Unassembled WGS sequence"/>
</dbReference>
<dbReference type="Gene3D" id="3.40.50.720">
    <property type="entry name" value="NAD(P)-binding Rossmann-like Domain"/>
    <property type="match status" value="1"/>
</dbReference>
<reference evidence="5" key="2">
    <citation type="submission" date="2020-09" db="EMBL/GenBank/DDBJ databases">
        <title>Reference genome assembly for Australian Ascochyta lentis isolate Al4.</title>
        <authorList>
            <person name="Lee R.C."/>
            <person name="Farfan-Caceres L.M."/>
            <person name="Debler J.W."/>
            <person name="Williams A.H."/>
            <person name="Henares B.M."/>
        </authorList>
    </citation>
    <scope>NUCLEOTIDE SEQUENCE</scope>
    <source>
        <strain evidence="5">Al4</strain>
    </source>
</reference>
<evidence type="ECO:0000256" key="1">
    <source>
        <dbReference type="ARBA" id="ARBA00008072"/>
    </source>
</evidence>
<dbReference type="Pfam" id="PF00107">
    <property type="entry name" value="ADH_zinc_N"/>
    <property type="match status" value="1"/>
</dbReference>
<dbReference type="SUPFAM" id="SSF51735">
    <property type="entry name" value="NAD(P)-binding Rossmann-fold domains"/>
    <property type="match status" value="1"/>
</dbReference>
<dbReference type="InterPro" id="IPR047122">
    <property type="entry name" value="Trans-enoyl_RdTase-like"/>
</dbReference>
<dbReference type="Pfam" id="PF08240">
    <property type="entry name" value="ADH_N"/>
    <property type="match status" value="1"/>
</dbReference>
<dbReference type="SMART" id="SM00829">
    <property type="entry name" value="PKS_ER"/>
    <property type="match status" value="1"/>
</dbReference>
<evidence type="ECO:0000313" key="5">
    <source>
        <dbReference type="EMBL" id="KAF9698039.1"/>
    </source>
</evidence>
<organism evidence="5 6">
    <name type="scientific">Ascochyta lentis</name>
    <dbReference type="NCBI Taxonomy" id="205686"/>
    <lineage>
        <taxon>Eukaryota</taxon>
        <taxon>Fungi</taxon>
        <taxon>Dikarya</taxon>
        <taxon>Ascomycota</taxon>
        <taxon>Pezizomycotina</taxon>
        <taxon>Dothideomycetes</taxon>
        <taxon>Pleosporomycetidae</taxon>
        <taxon>Pleosporales</taxon>
        <taxon>Pleosporineae</taxon>
        <taxon>Didymellaceae</taxon>
        <taxon>Ascochyta</taxon>
    </lineage>
</organism>
<dbReference type="EMBL" id="RZGK01000007">
    <property type="protein sequence ID" value="KAF9698039.1"/>
    <property type="molecule type" value="Genomic_DNA"/>
</dbReference>
<evidence type="ECO:0000256" key="3">
    <source>
        <dbReference type="ARBA" id="ARBA00023002"/>
    </source>
</evidence>
<dbReference type="CDD" id="cd08249">
    <property type="entry name" value="enoyl_reductase_like"/>
    <property type="match status" value="1"/>
</dbReference>
<proteinExistence type="inferred from homology"/>
<reference evidence="5" key="1">
    <citation type="submission" date="2018-12" db="EMBL/GenBank/DDBJ databases">
        <authorList>
            <person name="Syme R.A."/>
            <person name="Farfan-Caceres L."/>
            <person name="Lichtenzveig J."/>
        </authorList>
    </citation>
    <scope>NUCLEOTIDE SEQUENCE</scope>
    <source>
        <strain evidence="5">Al4</strain>
    </source>
</reference>
<comment type="caution">
    <text evidence="5">The sequence shown here is derived from an EMBL/GenBank/DDBJ whole genome shotgun (WGS) entry which is preliminary data.</text>
</comment>
<sequence>MKALVIKAKGQAIIATVPLPYLREDYILVKTTAVALNPTDWKHIDFAAGGNPTGALVGCDYAGIVQKVGSKVTKSFASGDRICGIVHGSNLTQKEDGAFAEYIVVKGDVQLHIPDDMSDAEAATLGVGIITVGQGLYQSLKLPLPGTASECDLIPLLIYGGSTATGALGIQFAKLSNCQVTTTCSPKNFSYVASLGADAYFDYNSGEAAEQIQNYTGGHLHNAWDCISTAQSARVCAAALAGDCPVKYRALLEVNDSVLQSINPGVDNETTSSYTVFGEGFQKATWIEGRSQDFEFAKMFVENCEKLLEQGVIKPVRPLVDLGGKGLVGVMKGLKHLKERRVSATKLVYSMP</sequence>
<evidence type="ECO:0000256" key="2">
    <source>
        <dbReference type="ARBA" id="ARBA00011245"/>
    </source>
</evidence>
<dbReference type="InterPro" id="IPR020843">
    <property type="entry name" value="ER"/>
</dbReference>